<dbReference type="EC" id="3.4.24.-" evidence="12"/>
<dbReference type="Proteomes" id="UP000510886">
    <property type="component" value="Chromosome"/>
</dbReference>
<feature type="binding site" evidence="12">
    <location>
        <position position="148"/>
    </location>
    <ligand>
        <name>Zn(2+)</name>
        <dbReference type="ChEBI" id="CHEBI:29105"/>
        <note>catalytic</note>
    </ligand>
</feature>
<dbReference type="GO" id="GO:0006508">
    <property type="term" value="P:proteolysis"/>
    <property type="evidence" value="ECO:0007669"/>
    <property type="project" value="UniProtKB-KW"/>
</dbReference>
<sequence>MLYQQIRNNKIKTFGVMFFFMLLVTCVGAAVGYIFMGSTRGGILLAVILGLVYMFVMMGQSTAVVMQMNNAQPITDASQAPELWHTVEDMALVGQVPMPAVYIIHDSSPNAFATGPDPEHAAVAATTGLLDRLNREELEGVIAHEISHIKNYDIRLQTTAVVLTAVVSALINMGMNSFIWGGGRRRDDREESNPLDIVMLILALLAVVLAPLAATLTQLALSRNREYLADASAVVLTRNPYGLISALEKISNSQPMRAANVGSASLYIADPFKQRSWSQLFATHPSVADRIARLEKM</sequence>
<keyword evidence="8 12" id="KW-0862">Zinc</keyword>
<keyword evidence="7 12" id="KW-0378">Hydrolase</keyword>
<protein>
    <recommendedName>
        <fullName evidence="12">Protease HtpX homolog</fullName>
        <ecNumber evidence="12">3.4.24.-</ecNumber>
    </recommendedName>
</protein>
<evidence type="ECO:0000256" key="10">
    <source>
        <dbReference type="ARBA" id="ARBA00023049"/>
    </source>
</evidence>
<dbReference type="CDD" id="cd07340">
    <property type="entry name" value="M48B_Htpx_like"/>
    <property type="match status" value="1"/>
</dbReference>
<evidence type="ECO:0000256" key="1">
    <source>
        <dbReference type="ARBA" id="ARBA00004651"/>
    </source>
</evidence>
<feature type="active site" evidence="12">
    <location>
        <position position="145"/>
    </location>
</feature>
<gene>
    <name evidence="12 14" type="primary">htpX</name>
    <name evidence="14" type="ORF">GTO87_01355</name>
</gene>
<dbReference type="InterPro" id="IPR050083">
    <property type="entry name" value="HtpX_protease"/>
</dbReference>
<dbReference type="GO" id="GO:0005886">
    <property type="term" value="C:plasma membrane"/>
    <property type="evidence" value="ECO:0007669"/>
    <property type="project" value="UniProtKB-SubCell"/>
</dbReference>
<evidence type="ECO:0000256" key="6">
    <source>
        <dbReference type="ARBA" id="ARBA00022723"/>
    </source>
</evidence>
<dbReference type="GO" id="GO:0004222">
    <property type="term" value="F:metalloendopeptidase activity"/>
    <property type="evidence" value="ECO:0007669"/>
    <property type="project" value="UniProtKB-UniRule"/>
</dbReference>
<reference evidence="14 15" key="1">
    <citation type="submission" date="2020-01" db="EMBL/GenBank/DDBJ databases">
        <title>Complete and circular genome sequences of six lactobacillus isolates from horses.</title>
        <authorList>
            <person name="Hassan H.M."/>
        </authorList>
    </citation>
    <scope>NUCLEOTIDE SEQUENCE [LARGE SCALE GENOMIC DNA]</scope>
    <source>
        <strain evidence="14 15">1A</strain>
    </source>
</reference>
<dbReference type="InterPro" id="IPR022919">
    <property type="entry name" value="Pept_M48_protease_HtpX"/>
</dbReference>
<dbReference type="Pfam" id="PF01435">
    <property type="entry name" value="Peptidase_M48"/>
    <property type="match status" value="1"/>
</dbReference>
<evidence type="ECO:0000256" key="8">
    <source>
        <dbReference type="ARBA" id="ARBA00022833"/>
    </source>
</evidence>
<accession>A0A7H9EIW1</accession>
<feature type="binding site" evidence="12">
    <location>
        <position position="226"/>
    </location>
    <ligand>
        <name>Zn(2+)</name>
        <dbReference type="ChEBI" id="CHEBI:29105"/>
        <note>catalytic</note>
    </ligand>
</feature>
<keyword evidence="5 12" id="KW-0812">Transmembrane</keyword>
<feature type="transmembrane region" description="Helical" evidence="12">
    <location>
        <begin position="200"/>
        <end position="221"/>
    </location>
</feature>
<evidence type="ECO:0000313" key="15">
    <source>
        <dbReference type="Proteomes" id="UP000510886"/>
    </source>
</evidence>
<dbReference type="HAMAP" id="MF_00188">
    <property type="entry name" value="Pept_M48_protease_HtpX"/>
    <property type="match status" value="1"/>
</dbReference>
<keyword evidence="3 12" id="KW-1003">Cell membrane</keyword>
<comment type="subcellular location">
    <subcellularLocation>
        <location evidence="1 12">Cell membrane</location>
        <topology evidence="1 12">Multi-pass membrane protein</topology>
    </subcellularLocation>
</comment>
<dbReference type="GO" id="GO:0008270">
    <property type="term" value="F:zinc ion binding"/>
    <property type="evidence" value="ECO:0007669"/>
    <property type="project" value="UniProtKB-UniRule"/>
</dbReference>
<comment type="cofactor">
    <cofactor evidence="12">
        <name>Zn(2+)</name>
        <dbReference type="ChEBI" id="CHEBI:29105"/>
    </cofactor>
    <text evidence="12">Binds 1 zinc ion per subunit.</text>
</comment>
<keyword evidence="4 12" id="KW-0645">Protease</keyword>
<evidence type="ECO:0000256" key="2">
    <source>
        <dbReference type="ARBA" id="ARBA00009779"/>
    </source>
</evidence>
<dbReference type="RefSeq" id="WP_180849264.1">
    <property type="nucleotide sequence ID" value="NZ_CP047418.1"/>
</dbReference>
<keyword evidence="6 12" id="KW-0479">Metal-binding</keyword>
<feature type="domain" description="Peptidase M48" evidence="13">
    <location>
        <begin position="79"/>
        <end position="296"/>
    </location>
</feature>
<dbReference type="Gene3D" id="3.30.2010.10">
    <property type="entry name" value="Metalloproteases ('zincins'), catalytic domain"/>
    <property type="match status" value="1"/>
</dbReference>
<evidence type="ECO:0000256" key="3">
    <source>
        <dbReference type="ARBA" id="ARBA00022475"/>
    </source>
</evidence>
<keyword evidence="11 12" id="KW-0472">Membrane</keyword>
<keyword evidence="9 12" id="KW-1133">Transmembrane helix</keyword>
<name>A0A7H9EIW1_9LACO</name>
<dbReference type="AlphaFoldDB" id="A0A7H9EIW1"/>
<evidence type="ECO:0000256" key="5">
    <source>
        <dbReference type="ARBA" id="ARBA00022692"/>
    </source>
</evidence>
<proteinExistence type="inferred from homology"/>
<evidence type="ECO:0000256" key="4">
    <source>
        <dbReference type="ARBA" id="ARBA00022670"/>
    </source>
</evidence>
<dbReference type="InterPro" id="IPR001915">
    <property type="entry name" value="Peptidase_M48"/>
</dbReference>
<evidence type="ECO:0000256" key="12">
    <source>
        <dbReference type="HAMAP-Rule" id="MF_00188"/>
    </source>
</evidence>
<evidence type="ECO:0000313" key="14">
    <source>
        <dbReference type="EMBL" id="QLL77389.1"/>
    </source>
</evidence>
<dbReference type="PANTHER" id="PTHR43221:SF1">
    <property type="entry name" value="PROTEASE HTPX"/>
    <property type="match status" value="1"/>
</dbReference>
<feature type="binding site" evidence="12">
    <location>
        <position position="144"/>
    </location>
    <ligand>
        <name>Zn(2+)</name>
        <dbReference type="ChEBI" id="CHEBI:29105"/>
        <note>catalytic</note>
    </ligand>
</feature>
<dbReference type="NCBIfam" id="NF003425">
    <property type="entry name" value="PRK04897.1"/>
    <property type="match status" value="1"/>
</dbReference>
<evidence type="ECO:0000256" key="11">
    <source>
        <dbReference type="ARBA" id="ARBA00023136"/>
    </source>
</evidence>
<feature type="transmembrane region" description="Helical" evidence="12">
    <location>
        <begin position="160"/>
        <end position="180"/>
    </location>
</feature>
<evidence type="ECO:0000256" key="7">
    <source>
        <dbReference type="ARBA" id="ARBA00022801"/>
    </source>
</evidence>
<dbReference type="PANTHER" id="PTHR43221">
    <property type="entry name" value="PROTEASE HTPX"/>
    <property type="match status" value="1"/>
</dbReference>
<evidence type="ECO:0000256" key="9">
    <source>
        <dbReference type="ARBA" id="ARBA00022989"/>
    </source>
</evidence>
<dbReference type="KEGG" id="lsw:GTO87_01355"/>
<feature type="transmembrane region" description="Helical" evidence="12">
    <location>
        <begin position="12"/>
        <end position="35"/>
    </location>
</feature>
<organism evidence="14 15">
    <name type="scientific">Ligilactobacillus saerimneri</name>
    <dbReference type="NCBI Taxonomy" id="228229"/>
    <lineage>
        <taxon>Bacteria</taxon>
        <taxon>Bacillati</taxon>
        <taxon>Bacillota</taxon>
        <taxon>Bacilli</taxon>
        <taxon>Lactobacillales</taxon>
        <taxon>Lactobacillaceae</taxon>
        <taxon>Ligilactobacillus</taxon>
    </lineage>
</organism>
<dbReference type="EMBL" id="CP047418">
    <property type="protein sequence ID" value="QLL77389.1"/>
    <property type="molecule type" value="Genomic_DNA"/>
</dbReference>
<comment type="similarity">
    <text evidence="2 12">Belongs to the peptidase M48B family.</text>
</comment>
<evidence type="ECO:0000259" key="13">
    <source>
        <dbReference type="Pfam" id="PF01435"/>
    </source>
</evidence>
<feature type="transmembrane region" description="Helical" evidence="12">
    <location>
        <begin position="41"/>
        <end position="59"/>
    </location>
</feature>
<keyword evidence="10 12" id="KW-0482">Metalloprotease</keyword>